<keyword evidence="2 5" id="KW-0812">Transmembrane</keyword>
<evidence type="ECO:0000256" key="3">
    <source>
        <dbReference type="ARBA" id="ARBA00022989"/>
    </source>
</evidence>
<feature type="transmembrane region" description="Helical" evidence="5">
    <location>
        <begin position="121"/>
        <end position="144"/>
    </location>
</feature>
<protein>
    <submittedName>
        <fullName evidence="7">Sulfoxide reductase heme-binding subunit YedZ</fullName>
    </submittedName>
</protein>
<evidence type="ECO:0000313" key="7">
    <source>
        <dbReference type="EMBL" id="SEW15575.1"/>
    </source>
</evidence>
<evidence type="ECO:0000256" key="5">
    <source>
        <dbReference type="SAM" id="Phobius"/>
    </source>
</evidence>
<gene>
    <name evidence="7" type="ORF">SAMN05444851_1750</name>
</gene>
<keyword evidence="3 5" id="KW-1133">Transmembrane helix</keyword>
<feature type="transmembrane region" description="Helical" evidence="5">
    <location>
        <begin position="165"/>
        <end position="186"/>
    </location>
</feature>
<dbReference type="STRING" id="1173584.SAMN05444851_1750"/>
<feature type="domain" description="Ferric oxidoreductase" evidence="6">
    <location>
        <begin position="46"/>
        <end position="173"/>
    </location>
</feature>
<dbReference type="EMBL" id="FOJB01000001">
    <property type="protein sequence ID" value="SEW15575.1"/>
    <property type="molecule type" value="Genomic_DNA"/>
</dbReference>
<dbReference type="AlphaFoldDB" id="A0A1I0PMV1"/>
<evidence type="ECO:0000313" key="8">
    <source>
        <dbReference type="Proteomes" id="UP000199650"/>
    </source>
</evidence>
<comment type="subcellular location">
    <subcellularLocation>
        <location evidence="1">Membrane</location>
        <topology evidence="1">Multi-pass membrane protein</topology>
    </subcellularLocation>
</comment>
<evidence type="ECO:0000259" key="6">
    <source>
        <dbReference type="Pfam" id="PF01794"/>
    </source>
</evidence>
<evidence type="ECO:0000256" key="1">
    <source>
        <dbReference type="ARBA" id="ARBA00004141"/>
    </source>
</evidence>
<feature type="transmembrane region" description="Helical" evidence="5">
    <location>
        <begin position="50"/>
        <end position="67"/>
    </location>
</feature>
<feature type="transmembrane region" description="Helical" evidence="5">
    <location>
        <begin position="12"/>
        <end position="30"/>
    </location>
</feature>
<feature type="transmembrane region" description="Helical" evidence="5">
    <location>
        <begin position="79"/>
        <end position="101"/>
    </location>
</feature>
<accession>A0A1I0PMV1</accession>
<reference evidence="7 8" key="1">
    <citation type="submission" date="2016-10" db="EMBL/GenBank/DDBJ databases">
        <authorList>
            <person name="de Groot N.N."/>
        </authorList>
    </citation>
    <scope>NUCLEOTIDE SEQUENCE [LARGE SCALE GENOMIC DNA]</scope>
    <source>
        <strain evidence="7 8">DSM 29439</strain>
    </source>
</reference>
<dbReference type="GO" id="GO:0016020">
    <property type="term" value="C:membrane"/>
    <property type="evidence" value="ECO:0007669"/>
    <property type="project" value="UniProtKB-SubCell"/>
</dbReference>
<sequence>MKLTVDQRPWWQRHLVVIVLSVLGTGLLLYSRAEWSAMHRWNRAVGDMSIVLVALAMAIGPVSRLWRGSVRFLPYRRELGIYAILLALAHAAIILFGWVTLDLMRLFGFEFHPGLQRYVMVNHGFALANLIGLLALLYGIILAVTSNDYSQRRLGNNVWKFIQQGTYILWWLTVLHTAYFLFLHFLDYHRQTPDPNWAQWPFVALVASVVALQFAASTATWRKSRLKRTGMAKAE</sequence>
<dbReference type="Pfam" id="PF01794">
    <property type="entry name" value="Ferric_reduct"/>
    <property type="match status" value="1"/>
</dbReference>
<dbReference type="InterPro" id="IPR013130">
    <property type="entry name" value="Fe3_Rdtase_TM_dom"/>
</dbReference>
<keyword evidence="8" id="KW-1185">Reference proteome</keyword>
<feature type="transmembrane region" description="Helical" evidence="5">
    <location>
        <begin position="198"/>
        <end position="221"/>
    </location>
</feature>
<dbReference type="Proteomes" id="UP000199650">
    <property type="component" value="Unassembled WGS sequence"/>
</dbReference>
<proteinExistence type="predicted"/>
<evidence type="ECO:0000256" key="4">
    <source>
        <dbReference type="ARBA" id="ARBA00023136"/>
    </source>
</evidence>
<keyword evidence="4 5" id="KW-0472">Membrane</keyword>
<organism evidence="7 8">
    <name type="scientific">Aliiroseovarius sediminilitoris</name>
    <dbReference type="NCBI Taxonomy" id="1173584"/>
    <lineage>
        <taxon>Bacteria</taxon>
        <taxon>Pseudomonadati</taxon>
        <taxon>Pseudomonadota</taxon>
        <taxon>Alphaproteobacteria</taxon>
        <taxon>Rhodobacterales</taxon>
        <taxon>Paracoccaceae</taxon>
        <taxon>Aliiroseovarius</taxon>
    </lineage>
</organism>
<evidence type="ECO:0000256" key="2">
    <source>
        <dbReference type="ARBA" id="ARBA00022692"/>
    </source>
</evidence>
<name>A0A1I0PMV1_9RHOB</name>